<evidence type="ECO:0000313" key="2">
    <source>
        <dbReference type="EMBL" id="EOA57754.1"/>
    </source>
</evidence>
<protein>
    <recommendedName>
        <fullName evidence="4">Outer membrane protein beta-barrel domain-containing protein</fullName>
    </recommendedName>
</protein>
<feature type="chain" id="PRO_5004676555" description="Outer membrane protein beta-barrel domain-containing protein" evidence="1">
    <location>
        <begin position="25"/>
        <end position="852"/>
    </location>
</feature>
<dbReference type="PATRIC" id="fig|1121098.3.peg.529"/>
<reference evidence="2 3" key="1">
    <citation type="submission" date="2013-04" db="EMBL/GenBank/DDBJ databases">
        <title>The Genome Sequence of Bacteroides massiliensis DSM 17679.</title>
        <authorList>
            <consortium name="The Broad Institute Genomics Platform"/>
            <person name="Earl A."/>
            <person name="Ward D."/>
            <person name="Feldgarden M."/>
            <person name="Gevers D."/>
            <person name="Martens E."/>
            <person name="Fenner L."/>
            <person name="Roux V."/>
            <person name="Mallet M.N."/>
            <person name="Raoult D."/>
            <person name="Walker B."/>
            <person name="Young S."/>
            <person name="Zeng Q."/>
            <person name="Gargeya S."/>
            <person name="Fitzgerald M."/>
            <person name="Haas B."/>
            <person name="Abouelleil A."/>
            <person name="Allen A.W."/>
            <person name="Alvarado L."/>
            <person name="Arachchi H.M."/>
            <person name="Berlin A.M."/>
            <person name="Chapman S.B."/>
            <person name="Gainer-Dewar J."/>
            <person name="Goldberg J."/>
            <person name="Griggs A."/>
            <person name="Gujja S."/>
            <person name="Hansen M."/>
            <person name="Howarth C."/>
            <person name="Imamovic A."/>
            <person name="Ireland A."/>
            <person name="Larimer J."/>
            <person name="McCowan C."/>
            <person name="Murphy C."/>
            <person name="Pearson M."/>
            <person name="Poon T.W."/>
            <person name="Priest M."/>
            <person name="Roberts A."/>
            <person name="Saif S."/>
            <person name="Shea T."/>
            <person name="Sisk P."/>
            <person name="Sykes S."/>
            <person name="Wortman J."/>
            <person name="Nusbaum C."/>
            <person name="Birren B."/>
        </authorList>
    </citation>
    <scope>NUCLEOTIDE SEQUENCE [LARGE SCALE GENOMIC DNA]</scope>
    <source>
        <strain evidence="3">B84634 / Timone 84634 / DSM 17679 / JCM 13223</strain>
    </source>
</reference>
<organism evidence="2 3">
    <name type="scientific">Phocaeicola massiliensis B84634 = Timone 84634 = DSM 17679 = JCM 13223</name>
    <dbReference type="NCBI Taxonomy" id="1121098"/>
    <lineage>
        <taxon>Bacteria</taxon>
        <taxon>Pseudomonadati</taxon>
        <taxon>Bacteroidota</taxon>
        <taxon>Bacteroidia</taxon>
        <taxon>Bacteroidales</taxon>
        <taxon>Bacteroidaceae</taxon>
        <taxon>Phocaeicola</taxon>
    </lineage>
</organism>
<sequence>MRSTMKTAIILSMLALMCNIDTNAQNTIEGRVTDKETRQPLESATVIIQHTADATVINYTLTDTDGRFRLTVSSPQSVKLGVLYMGYKKVLLPITSTHPMEIALEPETILLKEVQIRPGRIWGRQDTLKYDLTRFTSSQDRNVGDVLKKLPGINVEENGTIKYNGKEISNFYVEGMDVSGGRYNQINNNLKADAVQSAEVIEGHQPIKSLRGKTFTDDVALNLKLKPEARSQWIYTANGSGGYGEEVLYDASLSALQLNRKQQTIYNYKTNNTGRDMQSEQEVLAAGNSFDRITDDGAPSFLPLPGITMPLSRQRLLFNDTHTTSANRLYRLTEDKQLRLLFNYTHDRTTQQQGSDETYYFAQDTVRTLHNQNYRLLTDCLNGELNYENNADNRYTRENFSFTGDWQNGLSAISGDKSVTQQIKHSGLDMKNYFSQLHTRDKYTWGIRSFFRYSYLPSSLKLTFDDDRQSSTPLREYQEMNVSNAYTDNSLYWMRKKNGVNYQLTGGFRGELSSVTGPYSANRYMFYATPHLEWNREDILLTAALSAQWSHLPEQSCHYLFLNPSVFFRYTLTPRWKMYLSGNITRSTGRLDEIYPVSYRRNYRTIITNPGNVPENTRQLYSFYLEYKNAVKEFFWTASFAYLHTDHNLMTRSDYKDGIFYLSPYKKSNSDENYTLHSVLSKGVYDWNLKSSVELTMSRTKGKQCNDGVVQDYRYDYLSVEPKIIWAPSRLFEAAYQAKLSCGSSKIGNDRQLDALWNLSQRLILSIGWGDTDLRLSGEHFYNDIDRTKHLNTWLADASLVQRVGKWCFTASVTNLLNKKEYSYTLYSAVQSSTSWIKLRPREYLLSIQYQW</sequence>
<dbReference type="SUPFAM" id="SSF49464">
    <property type="entry name" value="Carboxypeptidase regulatory domain-like"/>
    <property type="match status" value="1"/>
</dbReference>
<evidence type="ECO:0000256" key="1">
    <source>
        <dbReference type="SAM" id="SignalP"/>
    </source>
</evidence>
<dbReference type="Gene3D" id="2.60.40.1120">
    <property type="entry name" value="Carboxypeptidase-like, regulatory domain"/>
    <property type="match status" value="1"/>
</dbReference>
<evidence type="ECO:0000313" key="3">
    <source>
        <dbReference type="Proteomes" id="UP000017831"/>
    </source>
</evidence>
<dbReference type="Pfam" id="PF13715">
    <property type="entry name" value="CarbopepD_reg_2"/>
    <property type="match status" value="1"/>
</dbReference>
<accession>U6RMB6</accession>
<dbReference type="eggNOG" id="COG1629">
    <property type="taxonomic scope" value="Bacteria"/>
</dbReference>
<name>U6RMB6_9BACT</name>
<feature type="signal peptide" evidence="1">
    <location>
        <begin position="1"/>
        <end position="24"/>
    </location>
</feature>
<dbReference type="Proteomes" id="UP000017831">
    <property type="component" value="Unassembled WGS sequence"/>
</dbReference>
<comment type="caution">
    <text evidence="2">The sequence shown here is derived from an EMBL/GenBank/DDBJ whole genome shotgun (WGS) entry which is preliminary data.</text>
</comment>
<proteinExistence type="predicted"/>
<keyword evidence="3" id="KW-1185">Reference proteome</keyword>
<dbReference type="HOGENOM" id="CLU_012729_2_0_10"/>
<evidence type="ECO:0008006" key="4">
    <source>
        <dbReference type="Google" id="ProtNLM"/>
    </source>
</evidence>
<keyword evidence="1" id="KW-0732">Signal</keyword>
<dbReference type="EMBL" id="AQHY01000007">
    <property type="protein sequence ID" value="EOA57754.1"/>
    <property type="molecule type" value="Genomic_DNA"/>
</dbReference>
<dbReference type="STRING" id="1121098.HMPREF1534_00521"/>
<dbReference type="InterPro" id="IPR008969">
    <property type="entry name" value="CarboxyPept-like_regulatory"/>
</dbReference>
<gene>
    <name evidence="2" type="ORF">HMPREF1534_00521</name>
</gene>
<dbReference type="SUPFAM" id="SSF56935">
    <property type="entry name" value="Porins"/>
    <property type="match status" value="1"/>
</dbReference>
<dbReference type="AlphaFoldDB" id="U6RMB6"/>